<accession>A0ACB8RY90</accession>
<sequence>MPFNFTFTMPVPGIVNPFSAPPAPAPTAHAGNGLAPPPTRRPHPSTLPPSLPMSRKRGWVPSEAEPSRAATSTASSSGYLDTPAKYRDFTITPEPREEDAIEEMVSSLPPAKRRRTLAGSIVSTAVSAALIGTAVGLTVYRLWRDRGKEPELVTPPPPYERGDWIHAEAQDTPPVTVTPPTPRNKKQPRRAPARHRRTRTRGGQIVVPVSPPRNISPERALQAPSKFDFGSGEEDGEDGDDKMDWIGDKLAQLIEDGKRALGKEVVVASEVQEDEVDDGSGNWEEEDVGPSTSSRRGSIRRRGRPQDIGVPSSYSAQLVSPPLTASPRRRQFGTPAHSSPAHGTSALPIPGRFDREASVESLSRSYGSFHEDQSQWQSPEIRESMERARANYLRNRS</sequence>
<evidence type="ECO:0000313" key="2">
    <source>
        <dbReference type="Proteomes" id="UP000814033"/>
    </source>
</evidence>
<protein>
    <submittedName>
        <fullName evidence="1">Uncharacterized protein</fullName>
    </submittedName>
</protein>
<proteinExistence type="predicted"/>
<gene>
    <name evidence="1" type="ORF">FA95DRAFT_1539388</name>
</gene>
<dbReference type="EMBL" id="MU275882">
    <property type="protein sequence ID" value="KAI0048787.1"/>
    <property type="molecule type" value="Genomic_DNA"/>
</dbReference>
<organism evidence="1 2">
    <name type="scientific">Auriscalpium vulgare</name>
    <dbReference type="NCBI Taxonomy" id="40419"/>
    <lineage>
        <taxon>Eukaryota</taxon>
        <taxon>Fungi</taxon>
        <taxon>Dikarya</taxon>
        <taxon>Basidiomycota</taxon>
        <taxon>Agaricomycotina</taxon>
        <taxon>Agaricomycetes</taxon>
        <taxon>Russulales</taxon>
        <taxon>Auriscalpiaceae</taxon>
        <taxon>Auriscalpium</taxon>
    </lineage>
</organism>
<dbReference type="Proteomes" id="UP000814033">
    <property type="component" value="Unassembled WGS sequence"/>
</dbReference>
<reference evidence="1" key="1">
    <citation type="submission" date="2021-02" db="EMBL/GenBank/DDBJ databases">
        <authorList>
            <consortium name="DOE Joint Genome Institute"/>
            <person name="Ahrendt S."/>
            <person name="Looney B.P."/>
            <person name="Miyauchi S."/>
            <person name="Morin E."/>
            <person name="Drula E."/>
            <person name="Courty P.E."/>
            <person name="Chicoki N."/>
            <person name="Fauchery L."/>
            <person name="Kohler A."/>
            <person name="Kuo A."/>
            <person name="Labutti K."/>
            <person name="Pangilinan J."/>
            <person name="Lipzen A."/>
            <person name="Riley R."/>
            <person name="Andreopoulos W."/>
            <person name="He G."/>
            <person name="Johnson J."/>
            <person name="Barry K.W."/>
            <person name="Grigoriev I.V."/>
            <person name="Nagy L."/>
            <person name="Hibbett D."/>
            <person name="Henrissat B."/>
            <person name="Matheny P.B."/>
            <person name="Labbe J."/>
            <person name="Martin F."/>
        </authorList>
    </citation>
    <scope>NUCLEOTIDE SEQUENCE</scope>
    <source>
        <strain evidence="1">FP105234-sp</strain>
    </source>
</reference>
<keyword evidence="2" id="KW-1185">Reference proteome</keyword>
<name>A0ACB8RY90_9AGAM</name>
<reference evidence="1" key="2">
    <citation type="journal article" date="2022" name="New Phytol.">
        <title>Evolutionary transition to the ectomycorrhizal habit in the genomes of a hyperdiverse lineage of mushroom-forming fungi.</title>
        <authorList>
            <person name="Looney B."/>
            <person name="Miyauchi S."/>
            <person name="Morin E."/>
            <person name="Drula E."/>
            <person name="Courty P.E."/>
            <person name="Kohler A."/>
            <person name="Kuo A."/>
            <person name="LaButti K."/>
            <person name="Pangilinan J."/>
            <person name="Lipzen A."/>
            <person name="Riley R."/>
            <person name="Andreopoulos W."/>
            <person name="He G."/>
            <person name="Johnson J."/>
            <person name="Nolan M."/>
            <person name="Tritt A."/>
            <person name="Barry K.W."/>
            <person name="Grigoriev I.V."/>
            <person name="Nagy L.G."/>
            <person name="Hibbett D."/>
            <person name="Henrissat B."/>
            <person name="Matheny P.B."/>
            <person name="Labbe J."/>
            <person name="Martin F.M."/>
        </authorList>
    </citation>
    <scope>NUCLEOTIDE SEQUENCE</scope>
    <source>
        <strain evidence="1">FP105234-sp</strain>
    </source>
</reference>
<evidence type="ECO:0000313" key="1">
    <source>
        <dbReference type="EMBL" id="KAI0048787.1"/>
    </source>
</evidence>
<comment type="caution">
    <text evidence="1">The sequence shown here is derived from an EMBL/GenBank/DDBJ whole genome shotgun (WGS) entry which is preliminary data.</text>
</comment>